<feature type="non-terminal residue" evidence="1">
    <location>
        <position position="218"/>
    </location>
</feature>
<organism evidence="1 2">
    <name type="scientific">Acaulospora colombiana</name>
    <dbReference type="NCBI Taxonomy" id="27376"/>
    <lineage>
        <taxon>Eukaryota</taxon>
        <taxon>Fungi</taxon>
        <taxon>Fungi incertae sedis</taxon>
        <taxon>Mucoromycota</taxon>
        <taxon>Glomeromycotina</taxon>
        <taxon>Glomeromycetes</taxon>
        <taxon>Diversisporales</taxon>
        <taxon>Acaulosporaceae</taxon>
        <taxon>Acaulospora</taxon>
    </lineage>
</organism>
<accession>A0ACA9QAE9</accession>
<keyword evidence="2" id="KW-1185">Reference proteome</keyword>
<feature type="non-terminal residue" evidence="1">
    <location>
        <position position="1"/>
    </location>
</feature>
<name>A0ACA9QAE9_9GLOM</name>
<evidence type="ECO:0000313" key="1">
    <source>
        <dbReference type="EMBL" id="CAG8740842.1"/>
    </source>
</evidence>
<dbReference type="Proteomes" id="UP000789525">
    <property type="component" value="Unassembled WGS sequence"/>
</dbReference>
<evidence type="ECO:0000313" key="2">
    <source>
        <dbReference type="Proteomes" id="UP000789525"/>
    </source>
</evidence>
<proteinExistence type="predicted"/>
<sequence>STATRLLVSSFSTIFVTNLYKEQIKCLRKTSGDGVTSAKVFGTLVILVVKIIGAGAKNVSHSLTTALAHLAPVLRETNTITLVAVITRFLPFPSQDSKQTGTGAIAAKDSSIPRPSSAPRATITILPVVGIIPCIIMLRGVKIIGAGATSARLSATRGTLIKAAGQKGWKWCRKCQAMCWSQPSDGDMGDCSAGGKHDHTGSGEYAAPVGTGTDHRFG</sequence>
<reference evidence="1" key="1">
    <citation type="submission" date="2021-06" db="EMBL/GenBank/DDBJ databases">
        <authorList>
            <person name="Kallberg Y."/>
            <person name="Tangrot J."/>
            <person name="Rosling A."/>
        </authorList>
    </citation>
    <scope>NUCLEOTIDE SEQUENCE</scope>
    <source>
        <strain evidence="1">CL356</strain>
    </source>
</reference>
<dbReference type="EMBL" id="CAJVPT010047825">
    <property type="protein sequence ID" value="CAG8740842.1"/>
    <property type="molecule type" value="Genomic_DNA"/>
</dbReference>
<gene>
    <name evidence="1" type="ORF">ACOLOM_LOCUS12168</name>
</gene>
<comment type="caution">
    <text evidence="1">The sequence shown here is derived from an EMBL/GenBank/DDBJ whole genome shotgun (WGS) entry which is preliminary data.</text>
</comment>
<protein>
    <submittedName>
        <fullName evidence="1">9496_t:CDS:1</fullName>
    </submittedName>
</protein>